<gene>
    <name evidence="3" type="ORF">GCM10011489_35770</name>
</gene>
<dbReference type="EMBL" id="BMGC01000042">
    <property type="protein sequence ID" value="GGB45201.1"/>
    <property type="molecule type" value="Genomic_DNA"/>
</dbReference>
<comment type="caution">
    <text evidence="3">The sequence shown here is derived from an EMBL/GenBank/DDBJ whole genome shotgun (WGS) entry which is preliminary data.</text>
</comment>
<dbReference type="InterPro" id="IPR015943">
    <property type="entry name" value="WD40/YVTN_repeat-like_dom_sf"/>
</dbReference>
<evidence type="ECO:0000313" key="3">
    <source>
        <dbReference type="EMBL" id="GGB45201.1"/>
    </source>
</evidence>
<accession>A0A916X102</accession>
<keyword evidence="2" id="KW-0732">Signal</keyword>
<evidence type="ECO:0000313" key="4">
    <source>
        <dbReference type="Proteomes" id="UP000621454"/>
    </source>
</evidence>
<keyword evidence="4" id="KW-1185">Reference proteome</keyword>
<dbReference type="AlphaFoldDB" id="A0A916X102"/>
<dbReference type="SUPFAM" id="SSF63825">
    <property type="entry name" value="YWTD domain"/>
    <property type="match status" value="1"/>
</dbReference>
<evidence type="ECO:0000256" key="1">
    <source>
        <dbReference type="SAM" id="MobiDB-lite"/>
    </source>
</evidence>
<evidence type="ECO:0000256" key="2">
    <source>
        <dbReference type="SAM" id="SignalP"/>
    </source>
</evidence>
<dbReference type="Proteomes" id="UP000621454">
    <property type="component" value="Unassembled WGS sequence"/>
</dbReference>
<feature type="region of interest" description="Disordered" evidence="1">
    <location>
        <begin position="455"/>
        <end position="475"/>
    </location>
</feature>
<dbReference type="Gene3D" id="2.130.10.10">
    <property type="entry name" value="YVTN repeat-like/Quinoprotein amine dehydrogenase"/>
    <property type="match status" value="1"/>
</dbReference>
<proteinExistence type="predicted"/>
<dbReference type="SUPFAM" id="SSF50998">
    <property type="entry name" value="Quinoprotein alcohol dehydrogenase-like"/>
    <property type="match status" value="1"/>
</dbReference>
<feature type="chain" id="PRO_5037916556" evidence="2">
    <location>
        <begin position="23"/>
        <end position="475"/>
    </location>
</feature>
<protein>
    <submittedName>
        <fullName evidence="3">Uncharacterized protein</fullName>
    </submittedName>
</protein>
<reference evidence="3" key="1">
    <citation type="journal article" date="2014" name="Int. J. Syst. Evol. Microbiol.">
        <title>Complete genome sequence of Corynebacterium casei LMG S-19264T (=DSM 44701T), isolated from a smear-ripened cheese.</title>
        <authorList>
            <consortium name="US DOE Joint Genome Institute (JGI-PGF)"/>
            <person name="Walter F."/>
            <person name="Albersmeier A."/>
            <person name="Kalinowski J."/>
            <person name="Ruckert C."/>
        </authorList>
    </citation>
    <scope>NUCLEOTIDE SEQUENCE</scope>
    <source>
        <strain evidence="3">CGMCC 1.12827</strain>
    </source>
</reference>
<feature type="signal peptide" evidence="2">
    <location>
        <begin position="1"/>
        <end position="22"/>
    </location>
</feature>
<name>A0A916X102_9ACTN</name>
<feature type="compositionally biased region" description="Polar residues" evidence="1">
    <location>
        <begin position="455"/>
        <end position="469"/>
    </location>
</feature>
<dbReference type="InterPro" id="IPR011047">
    <property type="entry name" value="Quinoprotein_ADH-like_sf"/>
</dbReference>
<organism evidence="3 4">
    <name type="scientific">Gordonia jinhuaensis</name>
    <dbReference type="NCBI Taxonomy" id="1517702"/>
    <lineage>
        <taxon>Bacteria</taxon>
        <taxon>Bacillati</taxon>
        <taxon>Actinomycetota</taxon>
        <taxon>Actinomycetes</taxon>
        <taxon>Mycobacteriales</taxon>
        <taxon>Gordoniaceae</taxon>
        <taxon>Gordonia</taxon>
    </lineage>
</organism>
<sequence>MTYALLCAMAIAVGVQAGPAHAQPAAAGPHTSRAIAAPGGIVATNPFVAAGGSATMHGDAGSSDVTPNAGPRLPGRSSVHVLGAACPTILAGSDHLVVALCTQLVGRAPMAVLIDPVSLAVLDTHRFAAGGLLGGVYAFLDNRNRLVLAASNTLTRLAHSHNRFTTLTRQPLGSAIAQGDSVTGLTPDWSGRVWFATSRGVVGVVNDQGSVTTAHLPAGEQVANSISASPRQISVASTHALYAFDATAERPRILWRATYDRGSARKPGQLSWGTGSTPTFFGPRTGDDYVTIVDNADRRVHLRVYDAATGATVCSAPVLTRGGPGSENSPIGVGNTVVIGGTYGYPYPAVPDGAGPAVPATAPFRGGMTRVDVVDGRCVPRWDVAVHSAAVPRYSSADHLIHTVIRSPGPVQVADGFAYAQIDPSTGAVVHTTPLAPTAAEDTLQMSGLITASTSPRGGTYIQGTTTGFESVAPR</sequence>
<reference evidence="3" key="2">
    <citation type="submission" date="2020-09" db="EMBL/GenBank/DDBJ databases">
        <authorList>
            <person name="Sun Q."/>
            <person name="Zhou Y."/>
        </authorList>
    </citation>
    <scope>NUCLEOTIDE SEQUENCE</scope>
    <source>
        <strain evidence="3">CGMCC 1.12827</strain>
    </source>
</reference>